<proteinExistence type="predicted"/>
<feature type="transmembrane region" description="Helical" evidence="2">
    <location>
        <begin position="99"/>
        <end position="117"/>
    </location>
</feature>
<dbReference type="SUPFAM" id="SSF103473">
    <property type="entry name" value="MFS general substrate transporter"/>
    <property type="match status" value="1"/>
</dbReference>
<dbReference type="InterPro" id="IPR036259">
    <property type="entry name" value="MFS_trans_sf"/>
</dbReference>
<keyword evidence="2" id="KW-0812">Transmembrane</keyword>
<accession>A0A3S1BC29</accession>
<dbReference type="AlphaFoldDB" id="A0A3S1BC29"/>
<keyword evidence="2" id="KW-1133">Transmembrane helix</keyword>
<keyword evidence="2" id="KW-0472">Membrane</keyword>
<organism evidence="3 4">
    <name type="scientific">Elysia chlorotica</name>
    <name type="common">Eastern emerald elysia</name>
    <name type="synonym">Sea slug</name>
    <dbReference type="NCBI Taxonomy" id="188477"/>
    <lineage>
        <taxon>Eukaryota</taxon>
        <taxon>Metazoa</taxon>
        <taxon>Spiralia</taxon>
        <taxon>Lophotrochozoa</taxon>
        <taxon>Mollusca</taxon>
        <taxon>Gastropoda</taxon>
        <taxon>Heterobranchia</taxon>
        <taxon>Euthyneura</taxon>
        <taxon>Panpulmonata</taxon>
        <taxon>Sacoglossa</taxon>
        <taxon>Placobranchoidea</taxon>
        <taxon>Plakobranchidae</taxon>
        <taxon>Elysia</taxon>
    </lineage>
</organism>
<dbReference type="Pfam" id="PF03137">
    <property type="entry name" value="OATP"/>
    <property type="match status" value="1"/>
</dbReference>
<evidence type="ECO:0000256" key="1">
    <source>
        <dbReference type="ARBA" id="ARBA00023157"/>
    </source>
</evidence>
<dbReference type="GO" id="GO:0016323">
    <property type="term" value="C:basolateral plasma membrane"/>
    <property type="evidence" value="ECO:0007669"/>
    <property type="project" value="TreeGrafter"/>
</dbReference>
<dbReference type="PANTHER" id="PTHR11388:SF157">
    <property type="entry name" value="SOLUTE CARRIER ORGANIC ANION TRANSPORTER FAMILY MEMBER 2A1-LIKE"/>
    <property type="match status" value="1"/>
</dbReference>
<dbReference type="Proteomes" id="UP000271974">
    <property type="component" value="Unassembled WGS sequence"/>
</dbReference>
<feature type="transmembrane region" description="Helical" evidence="2">
    <location>
        <begin position="57"/>
        <end position="79"/>
    </location>
</feature>
<evidence type="ECO:0000313" key="4">
    <source>
        <dbReference type="Proteomes" id="UP000271974"/>
    </source>
</evidence>
<name>A0A3S1BC29_ELYCH</name>
<reference evidence="3 4" key="1">
    <citation type="submission" date="2019-01" db="EMBL/GenBank/DDBJ databases">
        <title>A draft genome assembly of the solar-powered sea slug Elysia chlorotica.</title>
        <authorList>
            <person name="Cai H."/>
            <person name="Li Q."/>
            <person name="Fang X."/>
            <person name="Li J."/>
            <person name="Curtis N.E."/>
            <person name="Altenburger A."/>
            <person name="Shibata T."/>
            <person name="Feng M."/>
            <person name="Maeda T."/>
            <person name="Schwartz J.A."/>
            <person name="Shigenobu S."/>
            <person name="Lundholm N."/>
            <person name="Nishiyama T."/>
            <person name="Yang H."/>
            <person name="Hasebe M."/>
            <person name="Li S."/>
            <person name="Pierce S.K."/>
            <person name="Wang J."/>
        </authorList>
    </citation>
    <scope>NUCLEOTIDE SEQUENCE [LARGE SCALE GENOMIC DNA]</scope>
    <source>
        <strain evidence="3">EC2010</strain>
        <tissue evidence="3">Whole organism of an adult</tissue>
    </source>
</reference>
<keyword evidence="1" id="KW-1015">Disulfide bond</keyword>
<keyword evidence="4" id="KW-1185">Reference proteome</keyword>
<dbReference type="GO" id="GO:0015347">
    <property type="term" value="F:sodium-independent organic anion transmembrane transporter activity"/>
    <property type="evidence" value="ECO:0007669"/>
    <property type="project" value="TreeGrafter"/>
</dbReference>
<dbReference type="OrthoDB" id="10470229at2759"/>
<comment type="caution">
    <text evidence="3">The sequence shown here is derived from an EMBL/GenBank/DDBJ whole genome shotgun (WGS) entry which is preliminary data.</text>
</comment>
<gene>
    <name evidence="3" type="ORF">EGW08_007509</name>
</gene>
<dbReference type="InterPro" id="IPR004156">
    <property type="entry name" value="OATP"/>
</dbReference>
<dbReference type="EMBL" id="RQTK01000195">
    <property type="protein sequence ID" value="RUS84722.1"/>
    <property type="molecule type" value="Genomic_DNA"/>
</dbReference>
<protein>
    <submittedName>
        <fullName evidence="3">Uncharacterized protein</fullName>
    </submittedName>
</protein>
<evidence type="ECO:0000256" key="2">
    <source>
        <dbReference type="SAM" id="Phobius"/>
    </source>
</evidence>
<dbReference type="PANTHER" id="PTHR11388">
    <property type="entry name" value="ORGANIC ANION TRANSPORTER"/>
    <property type="match status" value="1"/>
</dbReference>
<evidence type="ECO:0000313" key="3">
    <source>
        <dbReference type="EMBL" id="RUS84722.1"/>
    </source>
</evidence>
<feature type="transmembrane region" description="Helical" evidence="2">
    <location>
        <begin position="129"/>
        <end position="147"/>
    </location>
</feature>
<sequence length="189" mass="20970">MNGHSMERRGKEEVAMVPKAGWGEKTGVWDDGEGSGDEEGCGVGSCRPGFLKRFSHIALFSMLMGCASMFVDVLLSYLGTQFIWLERLYGLTPAQTKMLLIWGKIGFLALVPFLSVMARRWHMPRTLSITAFVVAIAAIICLMPYPIHKADLHAPPNVTKETQFTISRLLIQLPSVHLILSCLISSYLI</sequence>
<dbReference type="GO" id="GO:0043252">
    <property type="term" value="P:sodium-independent organic anion transport"/>
    <property type="evidence" value="ECO:0007669"/>
    <property type="project" value="TreeGrafter"/>
</dbReference>